<proteinExistence type="predicted"/>
<protein>
    <recommendedName>
        <fullName evidence="3">Cell shape determination protein CcmA</fullName>
    </recommendedName>
</protein>
<evidence type="ECO:0008006" key="3">
    <source>
        <dbReference type="Google" id="ProtNLM"/>
    </source>
</evidence>
<dbReference type="EMBL" id="PHFD01000017">
    <property type="protein sequence ID" value="PKH48031.1"/>
    <property type="molecule type" value="Genomic_DNA"/>
</dbReference>
<dbReference type="AlphaFoldDB" id="A0A2J1E0L6"/>
<gene>
    <name evidence="1" type="ORF">CVH13_00059</name>
</gene>
<dbReference type="Proteomes" id="UP000233649">
    <property type="component" value="Unassembled WGS sequence"/>
</dbReference>
<sequence>SIKAGGSIEAGEGILAQLAITCNGTLKAKLGIYSGVCEWKEPTEAEQTITCGKLDGTVKYGTLKLIESE</sequence>
<evidence type="ECO:0000313" key="2">
    <source>
        <dbReference type="Proteomes" id="UP000233649"/>
    </source>
</evidence>
<name>A0A2J1E0L6_9CHLR</name>
<accession>A0A2J1E0L6</accession>
<reference evidence="1 2" key="1">
    <citation type="journal article" date="2017" name="FEMS Microbiol. Ecol.">
        <title>Reconstructed genomes of novel Dehalococcoides mccartyi strains from 1,2,3,4-tetrachlorodibenzo-p-dioxin-dechlorinating enrichment cultures reveal divergent reductive dehalogenase gene profiles.</title>
        <authorList>
            <person name="Dam H.T."/>
            <person name="Vollmers J."/>
            <person name="Kaster A.K."/>
            <person name="Haggblom M.M."/>
        </authorList>
    </citation>
    <scope>NUCLEOTIDE SEQUENCE [LARGE SCALE GENOMIC DNA]</scope>
    <source>
        <strain evidence="1 2">H1-3-2.001</strain>
    </source>
</reference>
<evidence type="ECO:0000313" key="1">
    <source>
        <dbReference type="EMBL" id="PKH48031.1"/>
    </source>
</evidence>
<comment type="caution">
    <text evidence="1">The sequence shown here is derived from an EMBL/GenBank/DDBJ whole genome shotgun (WGS) entry which is preliminary data.</text>
</comment>
<organism evidence="1 2">
    <name type="scientific">Dehalococcoides mccartyi</name>
    <dbReference type="NCBI Taxonomy" id="61435"/>
    <lineage>
        <taxon>Bacteria</taxon>
        <taxon>Bacillati</taxon>
        <taxon>Chloroflexota</taxon>
        <taxon>Dehalococcoidia</taxon>
        <taxon>Dehalococcoidales</taxon>
        <taxon>Dehalococcoidaceae</taxon>
        <taxon>Dehalococcoides</taxon>
    </lineage>
</organism>
<feature type="non-terminal residue" evidence="1">
    <location>
        <position position="1"/>
    </location>
</feature>